<evidence type="ECO:0000256" key="2">
    <source>
        <dbReference type="ARBA" id="ARBA00022475"/>
    </source>
</evidence>
<dbReference type="Pfam" id="PF04784">
    <property type="entry name" value="DUF547"/>
    <property type="match status" value="1"/>
</dbReference>
<evidence type="ECO:0000259" key="8">
    <source>
        <dbReference type="Pfam" id="PF09335"/>
    </source>
</evidence>
<feature type="transmembrane region" description="Helical" evidence="6">
    <location>
        <begin position="53"/>
        <end position="73"/>
    </location>
</feature>
<protein>
    <recommendedName>
        <fullName evidence="6">TVP38/TMEM64 family membrane protein</fullName>
    </recommendedName>
</protein>
<proteinExistence type="inferred from homology"/>
<feature type="transmembrane region" description="Helical" evidence="6">
    <location>
        <begin position="202"/>
        <end position="219"/>
    </location>
</feature>
<dbReference type="KEGG" id="ggr:HKW67_03710"/>
<keyword evidence="5 6" id="KW-0472">Membrane</keyword>
<gene>
    <name evidence="9" type="ORF">HKW67_03710</name>
</gene>
<evidence type="ECO:0000256" key="3">
    <source>
        <dbReference type="ARBA" id="ARBA00022692"/>
    </source>
</evidence>
<feature type="transmembrane region" description="Helical" evidence="6">
    <location>
        <begin position="12"/>
        <end position="33"/>
    </location>
</feature>
<feature type="domain" description="VTT" evidence="8">
    <location>
        <begin position="73"/>
        <end position="188"/>
    </location>
</feature>
<accession>A0A6M4IJ82</accession>
<dbReference type="RefSeq" id="WP_171224108.1">
    <property type="nucleotide sequence ID" value="NZ_CP053085.1"/>
</dbReference>
<keyword evidence="4 6" id="KW-1133">Transmembrane helix</keyword>
<evidence type="ECO:0000313" key="9">
    <source>
        <dbReference type="EMBL" id="QJR34680.1"/>
    </source>
</evidence>
<dbReference type="GO" id="GO:0005886">
    <property type="term" value="C:plasma membrane"/>
    <property type="evidence" value="ECO:0007669"/>
    <property type="project" value="UniProtKB-SubCell"/>
</dbReference>
<evidence type="ECO:0000256" key="6">
    <source>
        <dbReference type="RuleBase" id="RU366058"/>
    </source>
</evidence>
<dbReference type="PANTHER" id="PTHR12677">
    <property type="entry name" value="GOLGI APPARATUS MEMBRANE PROTEIN TVP38-RELATED"/>
    <property type="match status" value="1"/>
</dbReference>
<evidence type="ECO:0000256" key="1">
    <source>
        <dbReference type="ARBA" id="ARBA00004651"/>
    </source>
</evidence>
<dbReference type="Pfam" id="PF09335">
    <property type="entry name" value="VTT_dom"/>
    <property type="match status" value="1"/>
</dbReference>
<keyword evidence="2 6" id="KW-1003">Cell membrane</keyword>
<comment type="similarity">
    <text evidence="6">Belongs to the TVP38/TMEM64 family.</text>
</comment>
<dbReference type="PANTHER" id="PTHR12677:SF59">
    <property type="entry name" value="GOLGI APPARATUS MEMBRANE PROTEIN TVP38-RELATED"/>
    <property type="match status" value="1"/>
</dbReference>
<keyword evidence="3 6" id="KW-0812">Transmembrane</keyword>
<dbReference type="InterPro" id="IPR006869">
    <property type="entry name" value="DUF547"/>
</dbReference>
<evidence type="ECO:0000256" key="5">
    <source>
        <dbReference type="ARBA" id="ARBA00023136"/>
    </source>
</evidence>
<dbReference type="EMBL" id="CP053085">
    <property type="protein sequence ID" value="QJR34680.1"/>
    <property type="molecule type" value="Genomic_DNA"/>
</dbReference>
<evidence type="ECO:0000313" key="10">
    <source>
        <dbReference type="Proteomes" id="UP000500938"/>
    </source>
</evidence>
<dbReference type="InterPro" id="IPR032816">
    <property type="entry name" value="VTT_dom"/>
</dbReference>
<feature type="domain" description="DUF547" evidence="7">
    <location>
        <begin position="299"/>
        <end position="413"/>
    </location>
</feature>
<keyword evidence="10" id="KW-1185">Reference proteome</keyword>
<reference evidence="9 10" key="1">
    <citation type="submission" date="2020-05" db="EMBL/GenBank/DDBJ databases">
        <title>Complete genome sequence of Gemmatimonas greenlandica TET16.</title>
        <authorList>
            <person name="Zeng Y."/>
        </authorList>
    </citation>
    <scope>NUCLEOTIDE SEQUENCE [LARGE SCALE GENOMIC DNA]</scope>
    <source>
        <strain evidence="9 10">TET16</strain>
    </source>
</reference>
<dbReference type="Proteomes" id="UP000500938">
    <property type="component" value="Chromosome"/>
</dbReference>
<evidence type="ECO:0000256" key="4">
    <source>
        <dbReference type="ARBA" id="ARBA00022989"/>
    </source>
</evidence>
<sequence length="485" mass="52465">MSDVRAAPRAGAWIRLAIFGVILVALWSLARVLGFDSYISPERIGTTIRDARAVPFAAAIFVAAYVVVTTIGLPALPLTLAGGAIFGVAAGIALTWLGATLGATGAFLLARALGGDALRRLLGARAGTLDRILGDGAFLTMLRLRLIPVVPFNALNFGAGLAGVRLTHYVAATAIGILPGTSVYTYFADSLLAGTDGARQTAFIRVAIAGVLLLALSYAPALAKRAGWISVLLLSLAAATVPRVLSAQPVSAPASVVDHRAWNAMLADYVTNGLVDYNAFQRDARFTAYLAQLSRVPVASLPRDEQLAYWINVYNAYTIQLLNSRKERTSIRDINKVLGVTLKSPWAEPIVKADRRTLTLDDVEHEIIRKQFKDPRIHVALVCAAMGCPPLRSEAYDAARLDAQLDDQARRFLAQTAKNHVDLKSSTVYGSPIFTWYREDFGGTLQGVGAFWAKYLPAGPEQDLVRGGKFTWVDTDYDWRINLRR</sequence>
<comment type="subcellular location">
    <subcellularLocation>
        <location evidence="1 6">Cell membrane</location>
        <topology evidence="1 6">Multi-pass membrane protein</topology>
    </subcellularLocation>
</comment>
<dbReference type="AlphaFoldDB" id="A0A6M4IJ82"/>
<evidence type="ECO:0000259" key="7">
    <source>
        <dbReference type="Pfam" id="PF04784"/>
    </source>
</evidence>
<name>A0A6M4IJ82_9BACT</name>
<feature type="transmembrane region" description="Helical" evidence="6">
    <location>
        <begin position="85"/>
        <end position="110"/>
    </location>
</feature>
<dbReference type="InterPro" id="IPR015414">
    <property type="entry name" value="TMEM64"/>
</dbReference>
<feature type="transmembrane region" description="Helical" evidence="6">
    <location>
        <begin position="166"/>
        <end position="187"/>
    </location>
</feature>
<organism evidence="9 10">
    <name type="scientific">Gemmatimonas groenlandica</name>
    <dbReference type="NCBI Taxonomy" id="2732249"/>
    <lineage>
        <taxon>Bacteria</taxon>
        <taxon>Pseudomonadati</taxon>
        <taxon>Gemmatimonadota</taxon>
        <taxon>Gemmatimonadia</taxon>
        <taxon>Gemmatimonadales</taxon>
        <taxon>Gemmatimonadaceae</taxon>
        <taxon>Gemmatimonas</taxon>
    </lineage>
</organism>